<evidence type="ECO:0000256" key="17">
    <source>
        <dbReference type="ARBA" id="ARBA00032892"/>
    </source>
</evidence>
<keyword evidence="8" id="KW-0444">Lipid biosynthesis</keyword>
<evidence type="ECO:0000256" key="1">
    <source>
        <dbReference type="ARBA" id="ARBA00001007"/>
    </source>
</evidence>
<dbReference type="InterPro" id="IPR003763">
    <property type="entry name" value="CDP-diacylglyc_Pase"/>
</dbReference>
<dbReference type="GO" id="GO:0046342">
    <property type="term" value="P:CDP-diacylglycerol catabolic process"/>
    <property type="evidence" value="ECO:0007669"/>
    <property type="project" value="UniProtKB-UniPathway"/>
</dbReference>
<keyword evidence="15" id="KW-1208">Phospholipid metabolism</keyword>
<dbReference type="UniPathway" id="UPA00609">
    <property type="reaction ID" value="UER00664"/>
</dbReference>
<reference evidence="18 19" key="1">
    <citation type="journal article" date="2016" name="Front. Microbiol.">
        <title>Comparative Genomics Analysis of Streptomyces Species Reveals Their Adaptation to the Marine Environment and Their Diversity at the Genomic Level.</title>
        <authorList>
            <person name="Tian X."/>
            <person name="Zhang Z."/>
            <person name="Yang T."/>
            <person name="Chen M."/>
            <person name="Li J."/>
            <person name="Chen F."/>
            <person name="Yang J."/>
            <person name="Li W."/>
            <person name="Zhang B."/>
            <person name="Zhang Z."/>
            <person name="Wu J."/>
            <person name="Zhang C."/>
            <person name="Long L."/>
            <person name="Xiao J."/>
        </authorList>
    </citation>
    <scope>NUCLEOTIDE SEQUENCE [LARGE SCALE GENOMIC DNA]</scope>
    <source>
        <strain evidence="18 19">SCSIO 10429</strain>
    </source>
</reference>
<keyword evidence="10 18" id="KW-0378">Hydrolase</keyword>
<dbReference type="Pfam" id="PF02611">
    <property type="entry name" value="CDH"/>
    <property type="match status" value="1"/>
</dbReference>
<dbReference type="PATRIC" id="fig|518642.10.peg.4151"/>
<evidence type="ECO:0000256" key="12">
    <source>
        <dbReference type="ARBA" id="ARBA00023098"/>
    </source>
</evidence>
<evidence type="ECO:0000256" key="7">
    <source>
        <dbReference type="ARBA" id="ARBA00022475"/>
    </source>
</evidence>
<organism evidence="18 19">
    <name type="scientific">Streptomyces nanshensis</name>
    <dbReference type="NCBI Taxonomy" id="518642"/>
    <lineage>
        <taxon>Bacteria</taxon>
        <taxon>Bacillati</taxon>
        <taxon>Actinomycetota</taxon>
        <taxon>Actinomycetes</taxon>
        <taxon>Kitasatosporales</taxon>
        <taxon>Streptomycetaceae</taxon>
        <taxon>Streptomyces</taxon>
    </lineage>
</organism>
<name>A0A1E7LDQ7_9ACTN</name>
<comment type="catalytic activity">
    <reaction evidence="1">
        <text>a CDP-1,2-diacyl-sn-glycerol + H2O = a 1,2-diacyl-sn-glycero-3-phosphate + CMP + 2 H(+)</text>
        <dbReference type="Rhea" id="RHEA:15221"/>
        <dbReference type="ChEBI" id="CHEBI:15377"/>
        <dbReference type="ChEBI" id="CHEBI:15378"/>
        <dbReference type="ChEBI" id="CHEBI:58332"/>
        <dbReference type="ChEBI" id="CHEBI:58608"/>
        <dbReference type="ChEBI" id="CHEBI:60377"/>
        <dbReference type="EC" id="3.6.1.26"/>
    </reaction>
</comment>
<evidence type="ECO:0000256" key="15">
    <source>
        <dbReference type="ARBA" id="ARBA00023264"/>
    </source>
</evidence>
<dbReference type="GO" id="GO:0008715">
    <property type="term" value="F:CDP-diacylglycerol diphosphatase activity"/>
    <property type="evidence" value="ECO:0007669"/>
    <property type="project" value="UniProtKB-EC"/>
</dbReference>
<dbReference type="EC" id="3.6.1.26" evidence="6"/>
<evidence type="ECO:0000256" key="14">
    <source>
        <dbReference type="ARBA" id="ARBA00023209"/>
    </source>
</evidence>
<dbReference type="SUPFAM" id="SSF54197">
    <property type="entry name" value="HIT-like"/>
    <property type="match status" value="1"/>
</dbReference>
<evidence type="ECO:0000256" key="8">
    <source>
        <dbReference type="ARBA" id="ARBA00022516"/>
    </source>
</evidence>
<dbReference type="GO" id="GO:0005886">
    <property type="term" value="C:plasma membrane"/>
    <property type="evidence" value="ECO:0007669"/>
    <property type="project" value="UniProtKB-SubCell"/>
</dbReference>
<keyword evidence="19" id="KW-1185">Reference proteome</keyword>
<dbReference type="InterPro" id="IPR036265">
    <property type="entry name" value="HIT-like_sf"/>
</dbReference>
<proteinExistence type="inferred from homology"/>
<keyword evidence="9" id="KW-0812">Transmembrane</keyword>
<evidence type="ECO:0000256" key="9">
    <source>
        <dbReference type="ARBA" id="ARBA00022692"/>
    </source>
</evidence>
<evidence type="ECO:0000256" key="2">
    <source>
        <dbReference type="ARBA" id="ARBA00004162"/>
    </source>
</evidence>
<keyword evidence="7" id="KW-1003">Cell membrane</keyword>
<comment type="pathway">
    <text evidence="3">Phospholipid metabolism; CDP-diacylglycerol degradation; phosphatidate from CDP-diacylglycerol: step 1/1.</text>
</comment>
<evidence type="ECO:0000256" key="6">
    <source>
        <dbReference type="ARBA" id="ARBA00012375"/>
    </source>
</evidence>
<evidence type="ECO:0000256" key="3">
    <source>
        <dbReference type="ARBA" id="ARBA00004927"/>
    </source>
</evidence>
<dbReference type="Proteomes" id="UP000176005">
    <property type="component" value="Unassembled WGS sequence"/>
</dbReference>
<dbReference type="EMBL" id="LJGW01000021">
    <property type="protein sequence ID" value="OEV14103.1"/>
    <property type="molecule type" value="Genomic_DNA"/>
</dbReference>
<dbReference type="Gene3D" id="3.30.428.30">
    <property type="entry name" value="HIT family - CDH-like"/>
    <property type="match status" value="1"/>
</dbReference>
<keyword evidence="12" id="KW-0443">Lipid metabolism</keyword>
<evidence type="ECO:0000313" key="19">
    <source>
        <dbReference type="Proteomes" id="UP000176005"/>
    </source>
</evidence>
<evidence type="ECO:0000256" key="11">
    <source>
        <dbReference type="ARBA" id="ARBA00022989"/>
    </source>
</evidence>
<evidence type="ECO:0000256" key="16">
    <source>
        <dbReference type="ARBA" id="ARBA00032888"/>
    </source>
</evidence>
<comment type="similarity">
    <text evidence="5">Belongs to the Cdh family.</text>
</comment>
<evidence type="ECO:0000256" key="10">
    <source>
        <dbReference type="ARBA" id="ARBA00022801"/>
    </source>
</evidence>
<dbReference type="AlphaFoldDB" id="A0A1E7LDQ7"/>
<keyword evidence="11" id="KW-1133">Transmembrane helix</keyword>
<gene>
    <name evidence="18" type="ORF">AN218_00740</name>
</gene>
<accession>A0A1E7LDQ7</accession>
<evidence type="ECO:0000256" key="5">
    <source>
        <dbReference type="ARBA" id="ARBA00006435"/>
    </source>
</evidence>
<comment type="caution">
    <text evidence="18">The sequence shown here is derived from an EMBL/GenBank/DDBJ whole genome shotgun (WGS) entry which is preliminary data.</text>
</comment>
<evidence type="ECO:0000313" key="18">
    <source>
        <dbReference type="EMBL" id="OEV14103.1"/>
    </source>
</evidence>
<dbReference type="GO" id="GO:0008654">
    <property type="term" value="P:phospholipid biosynthetic process"/>
    <property type="evidence" value="ECO:0007669"/>
    <property type="project" value="UniProtKB-KW"/>
</dbReference>
<keyword evidence="14" id="KW-0594">Phospholipid biosynthesis</keyword>
<keyword evidence="13" id="KW-0472">Membrane</keyword>
<evidence type="ECO:0000256" key="13">
    <source>
        <dbReference type="ARBA" id="ARBA00023136"/>
    </source>
</evidence>
<comment type="pathway">
    <text evidence="4">Lipid metabolism.</text>
</comment>
<sequence>MQSLCGAPTDTDPLWQDVQYCTQGIAPPTPPPPTCLKVTANDVVLHGRPENTHNYLLLPSCRITGIECPFIHTDSAPNYWRDAWENARSGGSVPVQYRSIGLGINSQGARHFNQLHIHMAGVMDSTQRRLQELESQGRMATQPSQWAAPGNQSPITGNSGSGDRVYRILRLRDLQQNLFTLLYRNVVVPNSLSMANQTMIVVPKMTATGFADAFYVLNSDSSLHDGTSTCDHLLVYN</sequence>
<comment type="subcellular location">
    <subcellularLocation>
        <location evidence="2">Cell membrane</location>
        <topology evidence="2">Single-pass membrane protein</topology>
    </subcellularLocation>
</comment>
<protein>
    <recommendedName>
        <fullName evidence="6">CDP-diacylglycerol diphosphatase</fullName>
        <ecNumber evidence="6">3.6.1.26</ecNumber>
    </recommendedName>
    <alternativeName>
        <fullName evidence="16">CDP-diacylglycerol phosphatidylhydrolase</fullName>
    </alternativeName>
    <alternativeName>
        <fullName evidence="17">CDP-diglyceride hydrolase</fullName>
    </alternativeName>
</protein>
<evidence type="ECO:0000256" key="4">
    <source>
        <dbReference type="ARBA" id="ARBA00005189"/>
    </source>
</evidence>